<accession>A0A7R9HE41</accession>
<dbReference type="EMBL" id="OD017281">
    <property type="protein sequence ID" value="CAD7418510.1"/>
    <property type="molecule type" value="Genomic_DNA"/>
</dbReference>
<feature type="compositionally biased region" description="Low complexity" evidence="1">
    <location>
        <begin position="46"/>
        <end position="60"/>
    </location>
</feature>
<protein>
    <submittedName>
        <fullName evidence="2">Uncharacterized protein</fullName>
    </submittedName>
</protein>
<organism evidence="2">
    <name type="scientific">Timema poppense</name>
    <name type="common">Walking stick</name>
    <dbReference type="NCBI Taxonomy" id="170557"/>
    <lineage>
        <taxon>Eukaryota</taxon>
        <taxon>Metazoa</taxon>
        <taxon>Ecdysozoa</taxon>
        <taxon>Arthropoda</taxon>
        <taxon>Hexapoda</taxon>
        <taxon>Insecta</taxon>
        <taxon>Pterygota</taxon>
        <taxon>Neoptera</taxon>
        <taxon>Polyneoptera</taxon>
        <taxon>Phasmatodea</taxon>
        <taxon>Timematodea</taxon>
        <taxon>Timematoidea</taxon>
        <taxon>Timematidae</taxon>
        <taxon>Timema</taxon>
    </lineage>
</organism>
<sequence length="195" mass="21112">MDESLLTVPITAVCVPVAGHELLDPSWTSHLQSRVRAHLVSTSTASSTSSSKSLSVDPSTGSGNDLPDSPCASPRQGASNHVVPKLTTGDSIQLVCDTMKRQIISRAFYGWLAYCRHLTTVRTHLSGLVNQNMVASDDPKDASQGLSKSVWLELNDGGKINDKEEVFRLTYYGGVCHEIRKEMELVMLLEKVAAG</sequence>
<name>A0A7R9HE41_TIMPO</name>
<proteinExistence type="predicted"/>
<dbReference type="AlphaFoldDB" id="A0A7R9HE41"/>
<feature type="region of interest" description="Disordered" evidence="1">
    <location>
        <begin position="46"/>
        <end position="83"/>
    </location>
</feature>
<reference evidence="2" key="1">
    <citation type="submission" date="2020-11" db="EMBL/GenBank/DDBJ databases">
        <authorList>
            <person name="Tran Van P."/>
        </authorList>
    </citation>
    <scope>NUCLEOTIDE SEQUENCE</scope>
</reference>
<evidence type="ECO:0000313" key="2">
    <source>
        <dbReference type="EMBL" id="CAD7418510.1"/>
    </source>
</evidence>
<evidence type="ECO:0000256" key="1">
    <source>
        <dbReference type="SAM" id="MobiDB-lite"/>
    </source>
</evidence>
<gene>
    <name evidence="2" type="ORF">TPSB3V08_LOCUS12436</name>
</gene>